<evidence type="ECO:0008006" key="3">
    <source>
        <dbReference type="Google" id="ProtNLM"/>
    </source>
</evidence>
<dbReference type="EMBL" id="CAJHOE010000002">
    <property type="protein sequence ID" value="CAD7288218.1"/>
    <property type="molecule type" value="Genomic_DNA"/>
</dbReference>
<organism evidence="1 2">
    <name type="scientific">Campylobacter suis</name>
    <dbReference type="NCBI Taxonomy" id="2790657"/>
    <lineage>
        <taxon>Bacteria</taxon>
        <taxon>Pseudomonadati</taxon>
        <taxon>Campylobacterota</taxon>
        <taxon>Epsilonproteobacteria</taxon>
        <taxon>Campylobacterales</taxon>
        <taxon>Campylobacteraceae</taxon>
        <taxon>Campylobacter</taxon>
    </lineage>
</organism>
<reference evidence="1 2" key="1">
    <citation type="submission" date="2020-11" db="EMBL/GenBank/DDBJ databases">
        <authorList>
            <person name="Peeters C."/>
        </authorList>
    </citation>
    <scope>NUCLEOTIDE SEQUENCE [LARGE SCALE GENOMIC DNA]</scope>
    <source>
        <strain evidence="1 2">LMG 8286</strain>
    </source>
</reference>
<protein>
    <recommendedName>
        <fullName evidence="3">HK97 gp10 family phage protein</fullName>
    </recommendedName>
</protein>
<dbReference type="Proteomes" id="UP000789359">
    <property type="component" value="Unassembled WGS sequence"/>
</dbReference>
<dbReference type="RefSeq" id="WP_230056950.1">
    <property type="nucleotide sequence ID" value="NZ_CAJHOE010000002.1"/>
</dbReference>
<name>A0ABM8Q5Q7_9BACT</name>
<evidence type="ECO:0000313" key="2">
    <source>
        <dbReference type="Proteomes" id="UP000789359"/>
    </source>
</evidence>
<comment type="caution">
    <text evidence="1">The sequence shown here is derived from an EMBL/GenBank/DDBJ whole genome shotgun (WGS) entry which is preliminary data.</text>
</comment>
<proteinExistence type="predicted"/>
<sequence>MDKNAISKSFARALNATLAQVAKEQRKAILQKVAVKPKHLKTNRLKRHRASAMNLRVQITATNKMITPFMLKDGARPYNKGYGIRANRKTGGKFFIASKPKAISGFTVASGKIDGRDYYYLQKVANLDELALEFTEELQKTATKILIEELQK</sequence>
<keyword evidence="2" id="KW-1185">Reference proteome</keyword>
<accession>A0ABM8Q5Q7</accession>
<evidence type="ECO:0000313" key="1">
    <source>
        <dbReference type="EMBL" id="CAD7288218.1"/>
    </source>
</evidence>
<gene>
    <name evidence="1" type="ORF">LMG8286_01196</name>
</gene>